<dbReference type="SUPFAM" id="SSF56672">
    <property type="entry name" value="DNA/RNA polymerases"/>
    <property type="match status" value="1"/>
</dbReference>
<evidence type="ECO:0000256" key="1">
    <source>
        <dbReference type="PROSITE-ProRule" id="PRU00047"/>
    </source>
</evidence>
<protein>
    <recommendedName>
        <fullName evidence="2">CCHC-type domain-containing protein</fullName>
    </recommendedName>
</protein>
<accession>A0A0G4I0C7</accession>
<evidence type="ECO:0000313" key="3">
    <source>
        <dbReference type="EMBL" id="CEM50281.1"/>
    </source>
</evidence>
<dbReference type="Gene3D" id="2.40.70.10">
    <property type="entry name" value="Acid Proteases"/>
    <property type="match status" value="1"/>
</dbReference>
<dbReference type="SUPFAM" id="SSF57756">
    <property type="entry name" value="Retrovirus zinc finger-like domains"/>
    <property type="match status" value="1"/>
</dbReference>
<dbReference type="GO" id="GO:0008270">
    <property type="term" value="F:zinc ion binding"/>
    <property type="evidence" value="ECO:0007669"/>
    <property type="project" value="UniProtKB-KW"/>
</dbReference>
<sequence length="466" mass="52778">MKCGNKTVQKYTDDFIEKAMQIEDVTEANLLHDYLKGLPTDIHLAVKRRGVTGIEAVMTVADEEDQLMRGKCADRGGHAVQQRNTDGPAPMEIDRLSRLYALSHEQVQRHIREDRCFSCHQQGHQANRCPKSNNRLLPQQHRNFPYQYYSTKTSRAPGKLIRFHGRLAGVLVRCLYDPGADSNFLAHSVAESNRFTLWDLDEPTACKGKLNGGPQLPIFQEVKGLPLCIQGFSAPLDLTVVDLDDDYDVVLGMPFCKEYIPIPHYREKALTIPACELPTGRDLLLLDSEEYPAEGEGEDFFSQRKLRRLMKRPSSRMHLFRLEAVRKGGVSDMLGVHSLQSAGKPRDPPPFSSFPPDHPINSSTYTGFRKHLQNKEVPPSIRPVLEKHFDRFPDELPGLPPHRKIECEIKLEAGHSPPARAPYRLSYGQLDELRRQLDSYLEKRHICPSTSPYAAPVLFVQKADGT</sequence>
<dbReference type="InterPro" id="IPR043502">
    <property type="entry name" value="DNA/RNA_pol_sf"/>
</dbReference>
<keyword evidence="1" id="KW-0862">Zinc</keyword>
<dbReference type="InterPro" id="IPR032567">
    <property type="entry name" value="RTL1-rel"/>
</dbReference>
<dbReference type="InterPro" id="IPR036875">
    <property type="entry name" value="Znf_CCHC_sf"/>
</dbReference>
<dbReference type="PANTHER" id="PTHR15503">
    <property type="entry name" value="LDOC1 RELATED"/>
    <property type="match status" value="1"/>
</dbReference>
<dbReference type="GO" id="GO:0003676">
    <property type="term" value="F:nucleic acid binding"/>
    <property type="evidence" value="ECO:0007669"/>
    <property type="project" value="InterPro"/>
</dbReference>
<dbReference type="PROSITE" id="PS50158">
    <property type="entry name" value="ZF_CCHC"/>
    <property type="match status" value="1"/>
</dbReference>
<dbReference type="PANTHER" id="PTHR15503:SF22">
    <property type="entry name" value="TRANSPOSON TY3-I GAG POLYPROTEIN"/>
    <property type="match status" value="1"/>
</dbReference>
<dbReference type="Gene3D" id="3.10.10.10">
    <property type="entry name" value="HIV Type 1 Reverse Transcriptase, subunit A, domain 1"/>
    <property type="match status" value="1"/>
</dbReference>
<organism evidence="3">
    <name type="scientific">Chromera velia CCMP2878</name>
    <dbReference type="NCBI Taxonomy" id="1169474"/>
    <lineage>
        <taxon>Eukaryota</taxon>
        <taxon>Sar</taxon>
        <taxon>Alveolata</taxon>
        <taxon>Colpodellida</taxon>
        <taxon>Chromeraceae</taxon>
        <taxon>Chromera</taxon>
    </lineage>
</organism>
<dbReference type="InterPro" id="IPR001878">
    <property type="entry name" value="Znf_CCHC"/>
</dbReference>
<dbReference type="EMBL" id="CDMZ01004613">
    <property type="protein sequence ID" value="CEM50281.1"/>
    <property type="molecule type" value="Genomic_DNA"/>
</dbReference>
<dbReference type="VEuPathDB" id="CryptoDB:Cvel_9905"/>
<dbReference type="PhylomeDB" id="A0A0G4I0C7"/>
<dbReference type="Gene3D" id="4.10.60.10">
    <property type="entry name" value="Zinc finger, CCHC-type"/>
    <property type="match status" value="1"/>
</dbReference>
<gene>
    <name evidence="3" type="ORF">Cvel_9905</name>
</gene>
<name>A0A0G4I0C7_9ALVE</name>
<proteinExistence type="predicted"/>
<reference evidence="3" key="1">
    <citation type="submission" date="2014-11" db="EMBL/GenBank/DDBJ databases">
        <authorList>
            <person name="Otto D Thomas"/>
            <person name="Naeem Raeece"/>
        </authorList>
    </citation>
    <scope>NUCLEOTIDE SEQUENCE</scope>
</reference>
<keyword evidence="1" id="KW-0863">Zinc-finger</keyword>
<keyword evidence="1" id="KW-0479">Metal-binding</keyword>
<dbReference type="AlphaFoldDB" id="A0A0G4I0C7"/>
<evidence type="ECO:0000259" key="2">
    <source>
        <dbReference type="PROSITE" id="PS50158"/>
    </source>
</evidence>
<dbReference type="InterPro" id="IPR021109">
    <property type="entry name" value="Peptidase_aspartic_dom_sf"/>
</dbReference>
<feature type="domain" description="CCHC-type" evidence="2">
    <location>
        <begin position="115"/>
        <end position="131"/>
    </location>
</feature>